<accession>L0KXL0</accession>
<gene>
    <name evidence="1" type="ordered locus">Metho_0462</name>
</gene>
<name>L0KXL0_METHD</name>
<dbReference type="OrthoDB" id="284254at2157"/>
<dbReference type="RefSeq" id="WP_015323898.1">
    <property type="nucleotide sequence ID" value="NC_019977.1"/>
</dbReference>
<evidence type="ECO:0000313" key="2">
    <source>
        <dbReference type="Proteomes" id="UP000010866"/>
    </source>
</evidence>
<proteinExistence type="predicted"/>
<dbReference type="Proteomes" id="UP000010866">
    <property type="component" value="Chromosome"/>
</dbReference>
<dbReference type="STRING" id="867904.Metho_0462"/>
<dbReference type="Pfam" id="PF22742">
    <property type="entry name" value="PspAB"/>
    <property type="match status" value="1"/>
</dbReference>
<dbReference type="HOGENOM" id="CLU_099871_0_0_2"/>
<dbReference type="AlphaFoldDB" id="L0KXL0"/>
<keyword evidence="2" id="KW-1185">Reference proteome</keyword>
<organism evidence="1 2">
    <name type="scientific">Methanomethylovorans hollandica (strain DSM 15978 / NBRC 107637 / DMS1)</name>
    <dbReference type="NCBI Taxonomy" id="867904"/>
    <lineage>
        <taxon>Archaea</taxon>
        <taxon>Methanobacteriati</taxon>
        <taxon>Methanobacteriota</taxon>
        <taxon>Stenosarchaea group</taxon>
        <taxon>Methanomicrobia</taxon>
        <taxon>Methanosarcinales</taxon>
        <taxon>Methanosarcinaceae</taxon>
        <taxon>Methanomethylovorans</taxon>
    </lineage>
</organism>
<protein>
    <submittedName>
        <fullName evidence="1">Uncharacterized protein</fullName>
    </submittedName>
</protein>
<dbReference type="GeneID" id="14407568"/>
<sequence length="187" mass="21842">MGLLDTILGRSKLPKAKTERLFAISTASITLETNLGVKPSEVAGICFKPIESSRYETARTEIEELLRYSCKETGTLYRLKKDEYNFLWAILEDPDFEDIVTNIHLVSQTMIEHGFSEQLLCAIYKFQGNNTVYWIYNFKQDSFYPFVPKGNKERDSSTEFRLKSLMERELPIEKNVEKWYPLWGIPF</sequence>
<dbReference type="KEGG" id="mhz:Metho_0462"/>
<evidence type="ECO:0000313" key="1">
    <source>
        <dbReference type="EMBL" id="AGB48729.1"/>
    </source>
</evidence>
<dbReference type="EMBL" id="CP003362">
    <property type="protein sequence ID" value="AGB48729.1"/>
    <property type="molecule type" value="Genomic_DNA"/>
</dbReference>
<reference evidence="2" key="1">
    <citation type="submission" date="2012-02" db="EMBL/GenBank/DDBJ databases">
        <title>Complete sequence of chromosome of Methanomethylovorans hollandica DSM 15978.</title>
        <authorList>
            <person name="Lucas S."/>
            <person name="Copeland A."/>
            <person name="Lapidus A."/>
            <person name="Glavina del Rio T."/>
            <person name="Dalin E."/>
            <person name="Tice H."/>
            <person name="Bruce D."/>
            <person name="Goodwin L."/>
            <person name="Pitluck S."/>
            <person name="Peters L."/>
            <person name="Mikhailova N."/>
            <person name="Held B."/>
            <person name="Kyrpides N."/>
            <person name="Mavromatis K."/>
            <person name="Ivanova N."/>
            <person name="Brettin T."/>
            <person name="Detter J.C."/>
            <person name="Han C."/>
            <person name="Larimer F."/>
            <person name="Land M."/>
            <person name="Hauser L."/>
            <person name="Markowitz V."/>
            <person name="Cheng J.-F."/>
            <person name="Hugenholtz P."/>
            <person name="Woyke T."/>
            <person name="Wu D."/>
            <person name="Spring S."/>
            <person name="Schroeder M."/>
            <person name="Brambilla E."/>
            <person name="Klenk H.-P."/>
            <person name="Eisen J.A."/>
        </authorList>
    </citation>
    <scope>NUCLEOTIDE SEQUENCE [LARGE SCALE GENOMIC DNA]</scope>
    <source>
        <strain evidence="2">DSM 15978 / NBRC 107637 / DMS1</strain>
    </source>
</reference>
<dbReference type="InterPro" id="IPR054383">
    <property type="entry name" value="PspAB-like"/>
</dbReference>